<keyword evidence="1" id="KW-0344">Guanine-nucleotide releasing factor</keyword>
<evidence type="ECO:0000256" key="1">
    <source>
        <dbReference type="ARBA" id="ARBA00022658"/>
    </source>
</evidence>
<dbReference type="PROSITE" id="PS50003">
    <property type="entry name" value="PH_DOMAIN"/>
    <property type="match status" value="1"/>
</dbReference>
<dbReference type="InterPro" id="IPR001849">
    <property type="entry name" value="PH_domain"/>
</dbReference>
<keyword evidence="4" id="KW-1185">Reference proteome</keyword>
<reference evidence="3 4" key="1">
    <citation type="submission" date="2024-05" db="EMBL/GenBank/DDBJ databases">
        <title>Genome sequencing and assembly of Indian major carp, Cirrhinus mrigala (Hamilton, 1822).</title>
        <authorList>
            <person name="Mohindra V."/>
            <person name="Chowdhury L.M."/>
            <person name="Lal K."/>
            <person name="Jena J.K."/>
        </authorList>
    </citation>
    <scope>NUCLEOTIDE SEQUENCE [LARGE SCALE GENOMIC DNA]</scope>
    <source>
        <strain evidence="3">CM1030</strain>
        <tissue evidence="3">Blood</tissue>
    </source>
</reference>
<organism evidence="3 4">
    <name type="scientific">Cirrhinus mrigala</name>
    <name type="common">Mrigala</name>
    <dbReference type="NCBI Taxonomy" id="683832"/>
    <lineage>
        <taxon>Eukaryota</taxon>
        <taxon>Metazoa</taxon>
        <taxon>Chordata</taxon>
        <taxon>Craniata</taxon>
        <taxon>Vertebrata</taxon>
        <taxon>Euteleostomi</taxon>
        <taxon>Actinopterygii</taxon>
        <taxon>Neopterygii</taxon>
        <taxon>Teleostei</taxon>
        <taxon>Ostariophysi</taxon>
        <taxon>Cypriniformes</taxon>
        <taxon>Cyprinidae</taxon>
        <taxon>Labeoninae</taxon>
        <taxon>Labeonini</taxon>
        <taxon>Cirrhinus</taxon>
    </lineage>
</organism>
<feature type="non-terminal residue" evidence="3">
    <location>
        <position position="1"/>
    </location>
</feature>
<dbReference type="InterPro" id="IPR051336">
    <property type="entry name" value="RhoGEF_Guanine_NuclExch_SF"/>
</dbReference>
<dbReference type="PANTHER" id="PTHR22826">
    <property type="entry name" value="RHO GUANINE EXCHANGE FACTOR-RELATED"/>
    <property type="match status" value="1"/>
</dbReference>
<dbReference type="Pfam" id="PF22697">
    <property type="entry name" value="SOS1_NGEF_PH"/>
    <property type="match status" value="1"/>
</dbReference>
<accession>A0ABD0QWU7</accession>
<dbReference type="SUPFAM" id="SSF50729">
    <property type="entry name" value="PH domain-like"/>
    <property type="match status" value="1"/>
</dbReference>
<comment type="caution">
    <text evidence="3">The sequence shown here is derived from an EMBL/GenBank/DDBJ whole genome shotgun (WGS) entry which is preliminary data.</text>
</comment>
<evidence type="ECO:0000259" key="2">
    <source>
        <dbReference type="PROSITE" id="PS50003"/>
    </source>
</evidence>
<name>A0ABD0QWU7_CIRMR</name>
<sequence length="55" mass="6400">YLSMEEHVESDPCKFVLSSRGSSERLTLQAANIDIKKEWVQSIRELLDMQINFLT</sequence>
<proteinExistence type="predicted"/>
<dbReference type="PANTHER" id="PTHR22826:SF49">
    <property type="entry name" value="KALIRIN"/>
    <property type="match status" value="1"/>
</dbReference>
<dbReference type="GO" id="GO:0005085">
    <property type="term" value="F:guanyl-nucleotide exchange factor activity"/>
    <property type="evidence" value="ECO:0007669"/>
    <property type="project" value="UniProtKB-KW"/>
</dbReference>
<dbReference type="EMBL" id="JAMKFB020000006">
    <property type="protein sequence ID" value="KAL0190498.1"/>
    <property type="molecule type" value="Genomic_DNA"/>
</dbReference>
<evidence type="ECO:0000313" key="4">
    <source>
        <dbReference type="Proteomes" id="UP001529510"/>
    </source>
</evidence>
<feature type="domain" description="PH" evidence="2">
    <location>
        <begin position="1"/>
        <end position="48"/>
    </location>
</feature>
<evidence type="ECO:0000313" key="3">
    <source>
        <dbReference type="EMBL" id="KAL0190498.1"/>
    </source>
</evidence>
<gene>
    <name evidence="3" type="ORF">M9458_013196</name>
</gene>
<dbReference type="InterPro" id="IPR011993">
    <property type="entry name" value="PH-like_dom_sf"/>
</dbReference>
<feature type="non-terminal residue" evidence="3">
    <location>
        <position position="55"/>
    </location>
</feature>
<dbReference type="InterPro" id="IPR055251">
    <property type="entry name" value="SOS1_NGEF_PH"/>
</dbReference>
<dbReference type="Proteomes" id="UP001529510">
    <property type="component" value="Unassembled WGS sequence"/>
</dbReference>
<dbReference type="Gene3D" id="2.30.29.30">
    <property type="entry name" value="Pleckstrin-homology domain (PH domain)/Phosphotyrosine-binding domain (PTB)"/>
    <property type="match status" value="1"/>
</dbReference>
<dbReference type="AlphaFoldDB" id="A0ABD0QWU7"/>
<protein>
    <recommendedName>
        <fullName evidence="2">PH domain-containing protein</fullName>
    </recommendedName>
</protein>